<dbReference type="EMBL" id="BGZK01000925">
    <property type="protein sequence ID" value="GBP65311.1"/>
    <property type="molecule type" value="Genomic_DNA"/>
</dbReference>
<accession>A0A4C1XNA2</accession>
<reference evidence="2 3" key="1">
    <citation type="journal article" date="2019" name="Commun. Biol.">
        <title>The bagworm genome reveals a unique fibroin gene that provides high tensile strength.</title>
        <authorList>
            <person name="Kono N."/>
            <person name="Nakamura H."/>
            <person name="Ohtoshi R."/>
            <person name="Tomita M."/>
            <person name="Numata K."/>
            <person name="Arakawa K."/>
        </authorList>
    </citation>
    <scope>NUCLEOTIDE SEQUENCE [LARGE SCALE GENOMIC DNA]</scope>
</reference>
<comment type="caution">
    <text evidence="2">The sequence shown here is derived from an EMBL/GenBank/DDBJ whole genome shotgun (WGS) entry which is preliminary data.</text>
</comment>
<organism evidence="2 3">
    <name type="scientific">Eumeta variegata</name>
    <name type="common">Bagworm moth</name>
    <name type="synonym">Eumeta japonica</name>
    <dbReference type="NCBI Taxonomy" id="151549"/>
    <lineage>
        <taxon>Eukaryota</taxon>
        <taxon>Metazoa</taxon>
        <taxon>Ecdysozoa</taxon>
        <taxon>Arthropoda</taxon>
        <taxon>Hexapoda</taxon>
        <taxon>Insecta</taxon>
        <taxon>Pterygota</taxon>
        <taxon>Neoptera</taxon>
        <taxon>Endopterygota</taxon>
        <taxon>Lepidoptera</taxon>
        <taxon>Glossata</taxon>
        <taxon>Ditrysia</taxon>
        <taxon>Tineoidea</taxon>
        <taxon>Psychidae</taxon>
        <taxon>Oiketicinae</taxon>
        <taxon>Eumeta</taxon>
    </lineage>
</organism>
<feature type="region of interest" description="Disordered" evidence="1">
    <location>
        <begin position="1"/>
        <end position="52"/>
    </location>
</feature>
<proteinExistence type="predicted"/>
<dbReference type="AlphaFoldDB" id="A0A4C1XNA2"/>
<dbReference type="Proteomes" id="UP000299102">
    <property type="component" value="Unassembled WGS sequence"/>
</dbReference>
<evidence type="ECO:0000313" key="3">
    <source>
        <dbReference type="Proteomes" id="UP000299102"/>
    </source>
</evidence>
<evidence type="ECO:0000256" key="1">
    <source>
        <dbReference type="SAM" id="MobiDB-lite"/>
    </source>
</evidence>
<protein>
    <submittedName>
        <fullName evidence="2">Uncharacterized protein</fullName>
    </submittedName>
</protein>
<gene>
    <name evidence="2" type="ORF">EVAR_48017_1</name>
</gene>
<evidence type="ECO:0000313" key="2">
    <source>
        <dbReference type="EMBL" id="GBP65311.1"/>
    </source>
</evidence>
<keyword evidence="3" id="KW-1185">Reference proteome</keyword>
<sequence length="80" mass="9131">MRTSNNTPVSPLFKRASTAGQPQFRFAQANDARQDETRTAVSHNIGRSDRHTTMNMKPQWAVGVKLQQNKLFLHVVTRRP</sequence>
<name>A0A4C1XNA2_EUMVA</name>